<feature type="signal peptide" evidence="1">
    <location>
        <begin position="1"/>
        <end position="18"/>
    </location>
</feature>
<evidence type="ECO:0000313" key="2">
    <source>
        <dbReference type="EMBL" id="KAJ7770522.1"/>
    </source>
</evidence>
<dbReference type="Proteomes" id="UP001215598">
    <property type="component" value="Unassembled WGS sequence"/>
</dbReference>
<reference evidence="2" key="1">
    <citation type="submission" date="2023-03" db="EMBL/GenBank/DDBJ databases">
        <title>Massive genome expansion in bonnet fungi (Mycena s.s.) driven by repeated elements and novel gene families across ecological guilds.</title>
        <authorList>
            <consortium name="Lawrence Berkeley National Laboratory"/>
            <person name="Harder C.B."/>
            <person name="Miyauchi S."/>
            <person name="Viragh M."/>
            <person name="Kuo A."/>
            <person name="Thoen E."/>
            <person name="Andreopoulos B."/>
            <person name="Lu D."/>
            <person name="Skrede I."/>
            <person name="Drula E."/>
            <person name="Henrissat B."/>
            <person name="Morin E."/>
            <person name="Kohler A."/>
            <person name="Barry K."/>
            <person name="LaButti K."/>
            <person name="Morin E."/>
            <person name="Salamov A."/>
            <person name="Lipzen A."/>
            <person name="Mereny Z."/>
            <person name="Hegedus B."/>
            <person name="Baldrian P."/>
            <person name="Stursova M."/>
            <person name="Weitz H."/>
            <person name="Taylor A."/>
            <person name="Grigoriev I.V."/>
            <person name="Nagy L.G."/>
            <person name="Martin F."/>
            <person name="Kauserud H."/>
        </authorList>
    </citation>
    <scope>NUCLEOTIDE SEQUENCE</scope>
    <source>
        <strain evidence="2">CBHHK182m</strain>
    </source>
</reference>
<feature type="chain" id="PRO_5041955736" description="Ricin B lectin domain-containing protein" evidence="1">
    <location>
        <begin position="19"/>
        <end position="182"/>
    </location>
</feature>
<evidence type="ECO:0000313" key="3">
    <source>
        <dbReference type="Proteomes" id="UP001215598"/>
    </source>
</evidence>
<sequence>MIFNLLPFGLCALALVRAAPPLQVPLASCDVKLSTLPAVDTNSDFSGIAPGRYTIVNSATGTLLRSDEHDEPVFVSSGAPDPSAIWEIKRELGWFKIYNVGLGAGTFAGSNEEIISGGEQEAGQFQIDRKGADVYTISAGHEKLGDMVWTVKDVNSKFPHVGLAPWRGREEQLWKFGRIYYE</sequence>
<dbReference type="EMBL" id="JARKIB010000016">
    <property type="protein sequence ID" value="KAJ7770522.1"/>
    <property type="molecule type" value="Genomic_DNA"/>
</dbReference>
<evidence type="ECO:0000256" key="1">
    <source>
        <dbReference type="SAM" id="SignalP"/>
    </source>
</evidence>
<gene>
    <name evidence="2" type="ORF">B0H16DRAFT_214542</name>
</gene>
<dbReference type="CDD" id="cd23714">
    <property type="entry name" value="beta-trefoil_Ricin_MtaL"/>
    <property type="match status" value="1"/>
</dbReference>
<accession>A0AAD7JRM1</accession>
<keyword evidence="1" id="KW-0732">Signal</keyword>
<name>A0AAD7JRM1_9AGAR</name>
<proteinExistence type="predicted"/>
<dbReference type="InterPro" id="IPR035992">
    <property type="entry name" value="Ricin_B-like_lectins"/>
</dbReference>
<dbReference type="AlphaFoldDB" id="A0AAD7JRM1"/>
<keyword evidence="3" id="KW-1185">Reference proteome</keyword>
<evidence type="ECO:0008006" key="4">
    <source>
        <dbReference type="Google" id="ProtNLM"/>
    </source>
</evidence>
<dbReference type="Gene3D" id="2.80.10.50">
    <property type="match status" value="1"/>
</dbReference>
<comment type="caution">
    <text evidence="2">The sequence shown here is derived from an EMBL/GenBank/DDBJ whole genome shotgun (WGS) entry which is preliminary data.</text>
</comment>
<dbReference type="SUPFAM" id="SSF50370">
    <property type="entry name" value="Ricin B-like lectins"/>
    <property type="match status" value="1"/>
</dbReference>
<organism evidence="2 3">
    <name type="scientific">Mycena metata</name>
    <dbReference type="NCBI Taxonomy" id="1033252"/>
    <lineage>
        <taxon>Eukaryota</taxon>
        <taxon>Fungi</taxon>
        <taxon>Dikarya</taxon>
        <taxon>Basidiomycota</taxon>
        <taxon>Agaricomycotina</taxon>
        <taxon>Agaricomycetes</taxon>
        <taxon>Agaricomycetidae</taxon>
        <taxon>Agaricales</taxon>
        <taxon>Marasmiineae</taxon>
        <taxon>Mycenaceae</taxon>
        <taxon>Mycena</taxon>
    </lineage>
</organism>
<protein>
    <recommendedName>
        <fullName evidence="4">Ricin B lectin domain-containing protein</fullName>
    </recommendedName>
</protein>